<gene>
    <name evidence="2" type="ORF">K7X08_030242</name>
</gene>
<dbReference type="PANTHER" id="PTHR33592">
    <property type="entry name" value="TRANSMEMBRANE PROTEIN"/>
    <property type="match status" value="1"/>
</dbReference>
<dbReference type="Proteomes" id="UP001152561">
    <property type="component" value="Unassembled WGS sequence"/>
</dbReference>
<keyword evidence="1" id="KW-0472">Membrane</keyword>
<sequence length="113" mass="12869">MALKNYYFCKITFFISILIFFDFHNNVCGLRILEGDKQWSKKNTDLIIQSLPRGPVPSKGASPCTNIPGGRKKGRCMLAQNEGKKIIASQIYNHEHKIISENNDTQKQEQSHS</sequence>
<dbReference type="OrthoDB" id="1286052at2759"/>
<evidence type="ECO:0000256" key="1">
    <source>
        <dbReference type="SAM" id="Phobius"/>
    </source>
</evidence>
<name>A0A9Q1R371_9SOLA</name>
<dbReference type="EMBL" id="JAJAGQ010000016">
    <property type="protein sequence ID" value="KAJ8540323.1"/>
    <property type="molecule type" value="Genomic_DNA"/>
</dbReference>
<accession>A0A9Q1R371</accession>
<keyword evidence="1" id="KW-0812">Transmembrane</keyword>
<comment type="caution">
    <text evidence="2">The sequence shown here is derived from an EMBL/GenBank/DDBJ whole genome shotgun (WGS) entry which is preliminary data.</text>
</comment>
<protein>
    <submittedName>
        <fullName evidence="2">Uncharacterized protein</fullName>
    </submittedName>
</protein>
<dbReference type="PANTHER" id="PTHR33592:SF10">
    <property type="entry name" value="TRANSMEMBRANE PROTEIN"/>
    <property type="match status" value="1"/>
</dbReference>
<keyword evidence="1" id="KW-1133">Transmembrane helix</keyword>
<dbReference type="AlphaFoldDB" id="A0A9Q1R371"/>
<evidence type="ECO:0000313" key="2">
    <source>
        <dbReference type="EMBL" id="KAJ8540323.1"/>
    </source>
</evidence>
<feature type="transmembrane region" description="Helical" evidence="1">
    <location>
        <begin position="7"/>
        <end position="24"/>
    </location>
</feature>
<proteinExistence type="predicted"/>
<evidence type="ECO:0000313" key="3">
    <source>
        <dbReference type="Proteomes" id="UP001152561"/>
    </source>
</evidence>
<organism evidence="2 3">
    <name type="scientific">Anisodus acutangulus</name>
    <dbReference type="NCBI Taxonomy" id="402998"/>
    <lineage>
        <taxon>Eukaryota</taxon>
        <taxon>Viridiplantae</taxon>
        <taxon>Streptophyta</taxon>
        <taxon>Embryophyta</taxon>
        <taxon>Tracheophyta</taxon>
        <taxon>Spermatophyta</taxon>
        <taxon>Magnoliopsida</taxon>
        <taxon>eudicotyledons</taxon>
        <taxon>Gunneridae</taxon>
        <taxon>Pentapetalae</taxon>
        <taxon>asterids</taxon>
        <taxon>lamiids</taxon>
        <taxon>Solanales</taxon>
        <taxon>Solanaceae</taxon>
        <taxon>Solanoideae</taxon>
        <taxon>Hyoscyameae</taxon>
        <taxon>Anisodus</taxon>
    </lineage>
</organism>
<keyword evidence="3" id="KW-1185">Reference proteome</keyword>
<reference evidence="3" key="1">
    <citation type="journal article" date="2023" name="Proc. Natl. Acad. Sci. U.S.A.">
        <title>Genomic and structural basis for evolution of tropane alkaloid biosynthesis.</title>
        <authorList>
            <person name="Wanga Y.-J."/>
            <person name="Taina T."/>
            <person name="Yua J.-Y."/>
            <person name="Lia J."/>
            <person name="Xua B."/>
            <person name="Chenc J."/>
            <person name="D'Auriad J.C."/>
            <person name="Huanga J.-P."/>
            <person name="Huanga S.-X."/>
        </authorList>
    </citation>
    <scope>NUCLEOTIDE SEQUENCE [LARGE SCALE GENOMIC DNA]</scope>
    <source>
        <strain evidence="3">cv. KIB-2019</strain>
    </source>
</reference>